<gene>
    <name evidence="2" type="ORF">SEMRO_678_G185960.1</name>
</gene>
<dbReference type="AlphaFoldDB" id="A0A9N8E5E2"/>
<reference evidence="2" key="1">
    <citation type="submission" date="2020-06" db="EMBL/GenBank/DDBJ databases">
        <authorList>
            <consortium name="Plant Systems Biology data submission"/>
        </authorList>
    </citation>
    <scope>NUCLEOTIDE SEQUENCE</scope>
    <source>
        <strain evidence="2">D6</strain>
    </source>
</reference>
<dbReference type="Proteomes" id="UP001153069">
    <property type="component" value="Unassembled WGS sequence"/>
</dbReference>
<dbReference type="EMBL" id="CAICTM010000677">
    <property type="protein sequence ID" value="CAB9514847.1"/>
    <property type="molecule type" value="Genomic_DNA"/>
</dbReference>
<name>A0A9N8E5E2_9STRA</name>
<evidence type="ECO:0000313" key="2">
    <source>
        <dbReference type="EMBL" id="CAB9514847.1"/>
    </source>
</evidence>
<feature type="region of interest" description="Disordered" evidence="1">
    <location>
        <begin position="143"/>
        <end position="181"/>
    </location>
</feature>
<proteinExistence type="predicted"/>
<feature type="compositionally biased region" description="Polar residues" evidence="1">
    <location>
        <begin position="165"/>
        <end position="181"/>
    </location>
</feature>
<evidence type="ECO:0000313" key="3">
    <source>
        <dbReference type="Proteomes" id="UP001153069"/>
    </source>
</evidence>
<keyword evidence="3" id="KW-1185">Reference proteome</keyword>
<organism evidence="2 3">
    <name type="scientific">Seminavis robusta</name>
    <dbReference type="NCBI Taxonomy" id="568900"/>
    <lineage>
        <taxon>Eukaryota</taxon>
        <taxon>Sar</taxon>
        <taxon>Stramenopiles</taxon>
        <taxon>Ochrophyta</taxon>
        <taxon>Bacillariophyta</taxon>
        <taxon>Bacillariophyceae</taxon>
        <taxon>Bacillariophycidae</taxon>
        <taxon>Naviculales</taxon>
        <taxon>Naviculaceae</taxon>
        <taxon>Seminavis</taxon>
    </lineage>
</organism>
<accession>A0A9N8E5E2</accession>
<comment type="caution">
    <text evidence="2">The sequence shown here is derived from an EMBL/GenBank/DDBJ whole genome shotgun (WGS) entry which is preliminary data.</text>
</comment>
<evidence type="ECO:0000256" key="1">
    <source>
        <dbReference type="SAM" id="MobiDB-lite"/>
    </source>
</evidence>
<protein>
    <submittedName>
        <fullName evidence="2">Uncharacterized protein</fullName>
    </submittedName>
</protein>
<sequence>MNCTFGCMAQLLTQDIRTLNDHPTTVEEHAINAKVNLVLAAMCSQFHSEYSAEIIWFVIGRIRRHYIVNDGTIIECFDDDVKGSEAVDTGGSSGTDLDLTLAGLSLAEPAALSEPTVIPTIRSTTPTTPTPTTPTPTVIRAAAANSPLGPEPTDHNPEPTVIPATPTTPKVSPFDANTDSD</sequence>